<dbReference type="Gene3D" id="2.60.40.420">
    <property type="entry name" value="Cupredoxins - blue copper proteins"/>
    <property type="match status" value="1"/>
</dbReference>
<dbReference type="PANTHER" id="PTHR34883:SF4">
    <property type="entry name" value="CUPREDOXIN"/>
    <property type="match status" value="1"/>
</dbReference>
<proteinExistence type="predicted"/>
<dbReference type="InterPro" id="IPR052953">
    <property type="entry name" value="Ser-rich/MCO-related"/>
</dbReference>
<gene>
    <name evidence="2" type="ORF">SLS60_000458</name>
</gene>
<organism evidence="2 3">
    <name type="scientific">Paraconiothyrium brasiliense</name>
    <dbReference type="NCBI Taxonomy" id="300254"/>
    <lineage>
        <taxon>Eukaryota</taxon>
        <taxon>Fungi</taxon>
        <taxon>Dikarya</taxon>
        <taxon>Ascomycota</taxon>
        <taxon>Pezizomycotina</taxon>
        <taxon>Dothideomycetes</taxon>
        <taxon>Pleosporomycetidae</taxon>
        <taxon>Pleosporales</taxon>
        <taxon>Massarineae</taxon>
        <taxon>Didymosphaeriaceae</taxon>
        <taxon>Paraconiothyrium</taxon>
    </lineage>
</organism>
<feature type="chain" id="PRO_5047404490" evidence="1">
    <location>
        <begin position="17"/>
        <end position="261"/>
    </location>
</feature>
<evidence type="ECO:0000256" key="1">
    <source>
        <dbReference type="SAM" id="SignalP"/>
    </source>
</evidence>
<evidence type="ECO:0000313" key="2">
    <source>
        <dbReference type="EMBL" id="KAL1612234.1"/>
    </source>
</evidence>
<dbReference type="PANTHER" id="PTHR34883">
    <property type="entry name" value="SERINE-RICH PROTEIN, PUTATIVE-RELATED-RELATED"/>
    <property type="match status" value="1"/>
</dbReference>
<keyword evidence="3" id="KW-1185">Reference proteome</keyword>
<dbReference type="SUPFAM" id="SSF49503">
    <property type="entry name" value="Cupredoxins"/>
    <property type="match status" value="1"/>
</dbReference>
<dbReference type="EMBL" id="JAKJXO020000001">
    <property type="protein sequence ID" value="KAL1612234.1"/>
    <property type="molecule type" value="Genomic_DNA"/>
</dbReference>
<dbReference type="Proteomes" id="UP001521785">
    <property type="component" value="Unassembled WGS sequence"/>
</dbReference>
<dbReference type="InterPro" id="IPR008972">
    <property type="entry name" value="Cupredoxin"/>
</dbReference>
<protein>
    <submittedName>
        <fullName evidence="2">Uncharacterized protein</fullName>
    </submittedName>
</protein>
<dbReference type="CDD" id="cd00920">
    <property type="entry name" value="Cupredoxin"/>
    <property type="match status" value="1"/>
</dbReference>
<name>A0ABR3S6A2_9PLEO</name>
<keyword evidence="1" id="KW-0732">Signal</keyword>
<comment type="caution">
    <text evidence="2">The sequence shown here is derived from an EMBL/GenBank/DDBJ whole genome shotgun (WGS) entry which is preliminary data.</text>
</comment>
<sequence>MKYISALPLAASLAAAQMQVMSLAPQASGPIVTVGGLKAVETGMAPVLGYSPESITANVGDMVQFVFMQKNHTATQSTFAEPCKAMEGGKDSGFMPNADGKAGVTWNVTVETADPQCKQCTINRTFELAANSRQGFYCKQSTHCGVGMVFAINAATTGDKTMAVFKNNAINKNSTKSANLGLAPIQSVNAGAAAVASTVTVAAGGSAATGTGAAGAAATVVAGQGTDSAGNACGCQCLCGVNSFPQTAAVNNFGGFAGMLP</sequence>
<evidence type="ECO:0000313" key="3">
    <source>
        <dbReference type="Proteomes" id="UP001521785"/>
    </source>
</evidence>
<reference evidence="2 3" key="1">
    <citation type="submission" date="2024-02" db="EMBL/GenBank/DDBJ databases">
        <title>De novo assembly and annotation of 12 fungi associated with fruit tree decline syndrome in Ontario, Canada.</title>
        <authorList>
            <person name="Sulman M."/>
            <person name="Ellouze W."/>
            <person name="Ilyukhin E."/>
        </authorList>
    </citation>
    <scope>NUCLEOTIDE SEQUENCE [LARGE SCALE GENOMIC DNA]</scope>
    <source>
        <strain evidence="2 3">M42-189</strain>
    </source>
</reference>
<accession>A0ABR3S6A2</accession>
<feature type="signal peptide" evidence="1">
    <location>
        <begin position="1"/>
        <end position="16"/>
    </location>
</feature>